<dbReference type="InterPro" id="IPR006058">
    <property type="entry name" value="2Fe2S_fd_BS"/>
</dbReference>
<sequence>MKRIFLKISDTRLECQDEHPSLLAALESHNIDVEYQCREGYCGSCRTRWSPAVDWLTEPLAFIQPGEILPCCCRAKAILRSRCSLVRWRYAYLTYCSRTGRLRTAATGC</sequence>
<gene>
    <name evidence="2" type="ORF">H7U18_21840</name>
</gene>
<evidence type="ECO:0000259" key="1">
    <source>
        <dbReference type="Pfam" id="PF00111"/>
    </source>
</evidence>
<feature type="domain" description="2Fe-2S ferredoxin-type" evidence="1">
    <location>
        <begin position="9"/>
        <end position="76"/>
    </location>
</feature>
<dbReference type="Gene3D" id="3.10.20.30">
    <property type="match status" value="1"/>
</dbReference>
<comment type="caution">
    <text evidence="2">The sequence shown here is derived from an EMBL/GenBank/DDBJ whole genome shotgun (WGS) entry which is preliminary data.</text>
</comment>
<dbReference type="SUPFAM" id="SSF54292">
    <property type="entry name" value="2Fe-2S ferredoxin-like"/>
    <property type="match status" value="1"/>
</dbReference>
<dbReference type="AlphaFoldDB" id="A0A923ENY1"/>
<dbReference type="NCBIfam" id="NF007985">
    <property type="entry name" value="PRK10713.1"/>
    <property type="match status" value="1"/>
</dbReference>
<accession>A0A923ENY1</accession>
<evidence type="ECO:0000313" key="3">
    <source>
        <dbReference type="Proteomes" id="UP000629923"/>
    </source>
</evidence>
<protein>
    <submittedName>
        <fullName evidence="2">2Fe-2S ferredoxin-like protein</fullName>
    </submittedName>
</protein>
<dbReference type="Proteomes" id="UP000629923">
    <property type="component" value="Unassembled WGS sequence"/>
</dbReference>
<dbReference type="Pfam" id="PF00111">
    <property type="entry name" value="Fer2"/>
    <property type="match status" value="1"/>
</dbReference>
<dbReference type="GO" id="GO:0051537">
    <property type="term" value="F:2 iron, 2 sulfur cluster binding"/>
    <property type="evidence" value="ECO:0007669"/>
    <property type="project" value="InterPro"/>
</dbReference>
<dbReference type="InterPro" id="IPR012675">
    <property type="entry name" value="Beta-grasp_dom_sf"/>
</dbReference>
<dbReference type="EMBL" id="JACLQZ010000001">
    <property type="protein sequence ID" value="MBC2873226.1"/>
    <property type="molecule type" value="Genomic_DNA"/>
</dbReference>
<reference evidence="2" key="1">
    <citation type="submission" date="2020-08" db="EMBL/GenBank/DDBJ databases">
        <title>Tigecycline and colistin resistance in Klebsiella pneumoniae.</title>
        <authorList>
            <person name="Ramesh N."/>
            <person name="Shanthini T."/>
            <person name="Prasanth M."/>
            <person name="Senthilkumar N."/>
            <person name="Meesala Krishna M."/>
            <person name="Guruswami G."/>
        </authorList>
    </citation>
    <scope>NUCLEOTIDE SEQUENCE</scope>
    <source>
        <strain evidence="2">SHM 84C</strain>
    </source>
</reference>
<dbReference type="PROSITE" id="PS00197">
    <property type="entry name" value="2FE2S_FER_1"/>
    <property type="match status" value="1"/>
</dbReference>
<dbReference type="InterPro" id="IPR036010">
    <property type="entry name" value="2Fe-2S_ferredoxin-like_sf"/>
</dbReference>
<dbReference type="CDD" id="cd00207">
    <property type="entry name" value="fer2"/>
    <property type="match status" value="1"/>
</dbReference>
<organism evidence="2 3">
    <name type="scientific">Klebsiella pneumoniae</name>
    <dbReference type="NCBI Taxonomy" id="573"/>
    <lineage>
        <taxon>Bacteria</taxon>
        <taxon>Pseudomonadati</taxon>
        <taxon>Pseudomonadota</taxon>
        <taxon>Gammaproteobacteria</taxon>
        <taxon>Enterobacterales</taxon>
        <taxon>Enterobacteriaceae</taxon>
        <taxon>Klebsiella/Raoultella group</taxon>
        <taxon>Klebsiella</taxon>
        <taxon>Klebsiella pneumoniae complex</taxon>
    </lineage>
</organism>
<name>A0A923ENY1_KLEPN</name>
<evidence type="ECO:0000313" key="2">
    <source>
        <dbReference type="EMBL" id="MBC2873226.1"/>
    </source>
</evidence>
<proteinExistence type="predicted"/>
<dbReference type="InterPro" id="IPR001041">
    <property type="entry name" value="2Fe-2S_ferredoxin-type"/>
</dbReference>